<dbReference type="SUPFAM" id="SSF47413">
    <property type="entry name" value="lambda repressor-like DNA-binding domains"/>
    <property type="match status" value="1"/>
</dbReference>
<dbReference type="RefSeq" id="WP_005331914.1">
    <property type="nucleotide sequence ID" value="NZ_AP031430.1"/>
</dbReference>
<dbReference type="InterPro" id="IPR046335">
    <property type="entry name" value="LacI/GalR-like_sensor"/>
</dbReference>
<dbReference type="Pfam" id="PF13377">
    <property type="entry name" value="Peripla_BP_3"/>
    <property type="match status" value="1"/>
</dbReference>
<proteinExistence type="predicted"/>
<dbReference type="SUPFAM" id="SSF53822">
    <property type="entry name" value="Periplasmic binding protein-like I"/>
    <property type="match status" value="1"/>
</dbReference>
<evidence type="ECO:0000313" key="6">
    <source>
        <dbReference type="Proteomes" id="UP000260664"/>
    </source>
</evidence>
<name>A0A3E4F8T5_9FIRM</name>
<evidence type="ECO:0000256" key="1">
    <source>
        <dbReference type="ARBA" id="ARBA00023015"/>
    </source>
</evidence>
<comment type="caution">
    <text evidence="5">The sequence shown here is derived from an EMBL/GenBank/DDBJ whole genome shotgun (WGS) entry which is preliminary data.</text>
</comment>
<keyword evidence="1" id="KW-0805">Transcription regulation</keyword>
<dbReference type="InterPro" id="IPR010982">
    <property type="entry name" value="Lambda_DNA-bd_dom_sf"/>
</dbReference>
<evidence type="ECO:0000259" key="4">
    <source>
        <dbReference type="PROSITE" id="PS50932"/>
    </source>
</evidence>
<protein>
    <submittedName>
        <fullName evidence="5">LacI family transcriptional regulator</fullName>
    </submittedName>
</protein>
<dbReference type="Pfam" id="PF00356">
    <property type="entry name" value="LacI"/>
    <property type="match status" value="1"/>
</dbReference>
<sequence length="338" mass="38693">MEEKNKKSQGKKYLGIREIAKMAGVSTATVSRVMNHPEKCSAKTIEKVTKIIEDNHYIPNDTIKSIFANESNIIAVFIQDINNPFYTKLVLEINELCFENNYMLLICDTEDDQNKEKAYLEYCIAKRCAGIILTEGYSWEIFKNADVPVVFFDRGRDEKSVYVASDNYESARKVVNYLCNLGHEKIAFVGAMGDFESVQCRYRGYRDELKARGVTFEQQYVYGERGYMCAEMGRNALRYFLSLEEPPTAIFCACDILALGVVNAAQKMNIKIPEQLSVCGFDHVMDDYFYVQLTTVEQDVPGIAKALFEEIINYQDDPRRRIVKSKFIYGETCARVQG</sequence>
<dbReference type="Gene3D" id="3.40.50.2300">
    <property type="match status" value="2"/>
</dbReference>
<organism evidence="5 6">
    <name type="scientific">Dorea formicigenerans</name>
    <dbReference type="NCBI Taxonomy" id="39486"/>
    <lineage>
        <taxon>Bacteria</taxon>
        <taxon>Bacillati</taxon>
        <taxon>Bacillota</taxon>
        <taxon>Clostridia</taxon>
        <taxon>Lachnospirales</taxon>
        <taxon>Lachnospiraceae</taxon>
        <taxon>Dorea</taxon>
    </lineage>
</organism>
<dbReference type="Gene3D" id="1.10.260.40">
    <property type="entry name" value="lambda repressor-like DNA-binding domains"/>
    <property type="match status" value="1"/>
</dbReference>
<dbReference type="SMART" id="SM00354">
    <property type="entry name" value="HTH_LACI"/>
    <property type="match status" value="1"/>
</dbReference>
<dbReference type="CDD" id="cd06267">
    <property type="entry name" value="PBP1_LacI_sugar_binding-like"/>
    <property type="match status" value="1"/>
</dbReference>
<dbReference type="CDD" id="cd01392">
    <property type="entry name" value="HTH_LacI"/>
    <property type="match status" value="1"/>
</dbReference>
<dbReference type="PANTHER" id="PTHR30146:SF154">
    <property type="entry name" value="TRANSCRIPTION REGULATOR, MEMBER OF GALR FAMILY"/>
    <property type="match status" value="1"/>
</dbReference>
<dbReference type="GO" id="GO:0000976">
    <property type="term" value="F:transcription cis-regulatory region binding"/>
    <property type="evidence" value="ECO:0007669"/>
    <property type="project" value="TreeGrafter"/>
</dbReference>
<evidence type="ECO:0000256" key="3">
    <source>
        <dbReference type="ARBA" id="ARBA00023163"/>
    </source>
</evidence>
<dbReference type="PANTHER" id="PTHR30146">
    <property type="entry name" value="LACI-RELATED TRANSCRIPTIONAL REPRESSOR"/>
    <property type="match status" value="1"/>
</dbReference>
<dbReference type="InterPro" id="IPR000843">
    <property type="entry name" value="HTH_LacI"/>
</dbReference>
<accession>A0A3E4F8T5</accession>
<dbReference type="InterPro" id="IPR028082">
    <property type="entry name" value="Peripla_BP_I"/>
</dbReference>
<dbReference type="AlphaFoldDB" id="A0A3E4F8T5"/>
<evidence type="ECO:0000313" key="5">
    <source>
        <dbReference type="EMBL" id="RGI85743.1"/>
    </source>
</evidence>
<dbReference type="EMBL" id="QSOI01000003">
    <property type="protein sequence ID" value="RGI85743.1"/>
    <property type="molecule type" value="Genomic_DNA"/>
</dbReference>
<dbReference type="GeneID" id="92862946"/>
<feature type="domain" description="HTH lacI-type" evidence="4">
    <location>
        <begin position="14"/>
        <end position="68"/>
    </location>
</feature>
<keyword evidence="2" id="KW-0238">DNA-binding</keyword>
<dbReference type="GO" id="GO:0003700">
    <property type="term" value="F:DNA-binding transcription factor activity"/>
    <property type="evidence" value="ECO:0007669"/>
    <property type="project" value="TreeGrafter"/>
</dbReference>
<reference evidence="5 6" key="1">
    <citation type="submission" date="2018-08" db="EMBL/GenBank/DDBJ databases">
        <title>A genome reference for cultivated species of the human gut microbiota.</title>
        <authorList>
            <person name="Zou Y."/>
            <person name="Xue W."/>
            <person name="Luo G."/>
        </authorList>
    </citation>
    <scope>NUCLEOTIDE SEQUENCE [LARGE SCALE GENOMIC DNA]</scope>
    <source>
        <strain evidence="5 6">TM09-19AC</strain>
    </source>
</reference>
<evidence type="ECO:0000256" key="2">
    <source>
        <dbReference type="ARBA" id="ARBA00023125"/>
    </source>
</evidence>
<dbReference type="PROSITE" id="PS00356">
    <property type="entry name" value="HTH_LACI_1"/>
    <property type="match status" value="1"/>
</dbReference>
<dbReference type="PROSITE" id="PS50932">
    <property type="entry name" value="HTH_LACI_2"/>
    <property type="match status" value="1"/>
</dbReference>
<gene>
    <name evidence="5" type="ORF">DXD84_03325</name>
</gene>
<dbReference type="Proteomes" id="UP000260664">
    <property type="component" value="Unassembled WGS sequence"/>
</dbReference>
<keyword evidence="3" id="KW-0804">Transcription</keyword>